<comment type="subcellular location">
    <subcellularLocation>
        <location evidence="1">Nucleus</location>
    </subcellularLocation>
</comment>
<feature type="compositionally biased region" description="Low complexity" evidence="6">
    <location>
        <begin position="33"/>
        <end position="44"/>
    </location>
</feature>
<reference evidence="8 9" key="1">
    <citation type="submission" date="2023-05" db="EMBL/GenBank/DDBJ databases">
        <title>A 100% complete, gapless, phased diploid assembly of the Scenedesmus obliquus UTEX 3031 genome.</title>
        <authorList>
            <person name="Biondi T.C."/>
            <person name="Hanschen E.R."/>
            <person name="Kwon T."/>
            <person name="Eng W."/>
            <person name="Kruse C.P.S."/>
            <person name="Koehler S.I."/>
            <person name="Kunde Y."/>
            <person name="Gleasner C.D."/>
            <person name="You Mak K.T."/>
            <person name="Polle J."/>
            <person name="Hovde B.T."/>
            <person name="Starkenburg S.R."/>
        </authorList>
    </citation>
    <scope>NUCLEOTIDE SEQUENCE [LARGE SCALE GENOMIC DNA]</scope>
    <source>
        <strain evidence="8 9">DOE0152z</strain>
    </source>
</reference>
<evidence type="ECO:0000313" key="9">
    <source>
        <dbReference type="Proteomes" id="UP001244341"/>
    </source>
</evidence>
<feature type="region of interest" description="Disordered" evidence="6">
    <location>
        <begin position="419"/>
        <end position="502"/>
    </location>
</feature>
<dbReference type="InterPro" id="IPR007811">
    <property type="entry name" value="RPC4"/>
</dbReference>
<evidence type="ECO:0000256" key="3">
    <source>
        <dbReference type="ARBA" id="ARBA00023163"/>
    </source>
</evidence>
<evidence type="ECO:0000256" key="2">
    <source>
        <dbReference type="ARBA" id="ARBA00022478"/>
    </source>
</evidence>
<feature type="compositionally biased region" description="Low complexity" evidence="6">
    <location>
        <begin position="490"/>
        <end position="502"/>
    </location>
</feature>
<feature type="region of interest" description="Disordered" evidence="6">
    <location>
        <begin position="243"/>
        <end position="274"/>
    </location>
</feature>
<feature type="region of interest" description="Disordered" evidence="6">
    <location>
        <begin position="369"/>
        <end position="401"/>
    </location>
</feature>
<keyword evidence="4" id="KW-0539">Nucleus</keyword>
<evidence type="ECO:0000313" key="8">
    <source>
        <dbReference type="EMBL" id="WIA10280.1"/>
    </source>
</evidence>
<organism evidence="8 9">
    <name type="scientific">Tetradesmus obliquus</name>
    <name type="common">Green alga</name>
    <name type="synonym">Acutodesmus obliquus</name>
    <dbReference type="NCBI Taxonomy" id="3088"/>
    <lineage>
        <taxon>Eukaryota</taxon>
        <taxon>Viridiplantae</taxon>
        <taxon>Chlorophyta</taxon>
        <taxon>core chlorophytes</taxon>
        <taxon>Chlorophyceae</taxon>
        <taxon>CS clade</taxon>
        <taxon>Sphaeropleales</taxon>
        <taxon>Scenedesmaceae</taxon>
        <taxon>Tetradesmus</taxon>
    </lineage>
</organism>
<protein>
    <recommendedName>
        <fullName evidence="7">DRBM domain-containing protein</fullName>
    </recommendedName>
</protein>
<feature type="compositionally biased region" description="Acidic residues" evidence="6">
    <location>
        <begin position="422"/>
        <end position="441"/>
    </location>
</feature>
<dbReference type="InterPro" id="IPR014720">
    <property type="entry name" value="dsRBD_dom"/>
</dbReference>
<evidence type="ECO:0000256" key="1">
    <source>
        <dbReference type="ARBA" id="ARBA00004123"/>
    </source>
</evidence>
<dbReference type="PANTHER" id="PTHR13408:SF0">
    <property type="entry name" value="DNA-DIRECTED RNA POLYMERASE III SUBUNIT RPC4"/>
    <property type="match status" value="1"/>
</dbReference>
<evidence type="ECO:0000256" key="6">
    <source>
        <dbReference type="SAM" id="MobiDB-lite"/>
    </source>
</evidence>
<sequence length="502" mass="50594">MADDASKGSGRGSGGARKFAPTVPSRRRKAEEGSGAAPSAAEAAAANEAFQDLIRAAQSESKWERGRGRGFGRGRGGYAPHMVTFGGGDDAGMRPMGSAPQPLARGAPGVKQQAGSSSAAAKHEGKAASKSKLKLDPEGKAPSSFDSIAEDDLDSEEAGPQFDYSQYYPGTLPLQLHHPEDDAGQPALQAMLMRQGVPQDLVLRQDDPEHTAQQLGLTDLSAAQDLLYLFQLPAVLPLSAPPKADAADARQRRGSSSSSSKAAGGMQQPAAAGVKELPSGKIGKLLIFQSGKVKMQIGDVLLDVTAGLPCVTRQDVAAVNTSSKHLVQLGPIAQRAVVCPDVWQLMAEGPPPEFPRAASVQKQAAAAAAAAANGMQTSSEAGEDDDEDMSEGDAAEAEAGKAKAPVAAAAAAAVAAAASDGMDVDGQEEADSSSEQEDSEEAAPAAAPAPAAAAVAAAAPPPDDGVASLLGLPAGTVAAAGSGRGRGRFRPAAGPRGARAGK</sequence>
<dbReference type="PROSITE" id="PS50137">
    <property type="entry name" value="DS_RBD"/>
    <property type="match status" value="1"/>
</dbReference>
<feature type="domain" description="DRBM" evidence="7">
    <location>
        <begin position="1"/>
        <end position="55"/>
    </location>
</feature>
<keyword evidence="3" id="KW-0804">Transcription</keyword>
<feature type="region of interest" description="Disordered" evidence="6">
    <location>
        <begin position="57"/>
        <end position="166"/>
    </location>
</feature>
<dbReference type="EMBL" id="CP126209">
    <property type="protein sequence ID" value="WIA10280.1"/>
    <property type="molecule type" value="Genomic_DNA"/>
</dbReference>
<dbReference type="Pfam" id="PF05132">
    <property type="entry name" value="RNA_pol_Rpc4"/>
    <property type="match status" value="1"/>
</dbReference>
<proteinExistence type="predicted"/>
<feature type="compositionally biased region" description="Acidic residues" evidence="6">
    <location>
        <begin position="381"/>
        <end position="396"/>
    </location>
</feature>
<feature type="compositionally biased region" description="Low complexity" evidence="6">
    <location>
        <begin position="442"/>
        <end position="481"/>
    </location>
</feature>
<keyword evidence="9" id="KW-1185">Reference proteome</keyword>
<feature type="compositionally biased region" description="Basic and acidic residues" evidence="6">
    <location>
        <begin position="121"/>
        <end position="139"/>
    </location>
</feature>
<gene>
    <name evidence="8" type="ORF">OEZ85_010475</name>
</gene>
<feature type="region of interest" description="Disordered" evidence="6">
    <location>
        <begin position="1"/>
        <end position="44"/>
    </location>
</feature>
<evidence type="ECO:0000256" key="4">
    <source>
        <dbReference type="ARBA" id="ARBA00023242"/>
    </source>
</evidence>
<dbReference type="Proteomes" id="UP001244341">
    <property type="component" value="Chromosome 2b"/>
</dbReference>
<keyword evidence="5" id="KW-0694">RNA-binding</keyword>
<evidence type="ECO:0000256" key="5">
    <source>
        <dbReference type="PROSITE-ProRule" id="PRU00266"/>
    </source>
</evidence>
<feature type="compositionally biased region" description="Acidic residues" evidence="6">
    <location>
        <begin position="148"/>
        <end position="157"/>
    </location>
</feature>
<name>A0ABY8TMT8_TETOB</name>
<feature type="compositionally biased region" description="Low complexity" evidence="6">
    <location>
        <begin position="254"/>
        <end position="273"/>
    </location>
</feature>
<evidence type="ECO:0000259" key="7">
    <source>
        <dbReference type="PROSITE" id="PS50137"/>
    </source>
</evidence>
<accession>A0ABY8TMT8</accession>
<dbReference type="PANTHER" id="PTHR13408">
    <property type="entry name" value="DNA-DIRECTED RNA POLYMERASE III"/>
    <property type="match status" value="1"/>
</dbReference>
<keyword evidence="2" id="KW-0240">DNA-directed RNA polymerase</keyword>